<evidence type="ECO:0000313" key="3">
    <source>
        <dbReference type="Proteomes" id="UP000693946"/>
    </source>
</evidence>
<feature type="chain" id="PRO_5043484762" evidence="1">
    <location>
        <begin position="23"/>
        <end position="132"/>
    </location>
</feature>
<evidence type="ECO:0000256" key="1">
    <source>
        <dbReference type="SAM" id="SignalP"/>
    </source>
</evidence>
<accession>A0AAV6PSS2</accession>
<evidence type="ECO:0000313" key="2">
    <source>
        <dbReference type="EMBL" id="KAG7474422.1"/>
    </source>
</evidence>
<keyword evidence="3" id="KW-1185">Reference proteome</keyword>
<gene>
    <name evidence="2" type="ORF">JOB18_008365</name>
</gene>
<keyword evidence="1" id="KW-0732">Signal</keyword>
<sequence>MGWKMFLLLVLVLLMFFEHSQGAHEKHNQIVTVSTSSTNASAVEEPLTTAVTVNSPPTTRRQRRRGCHCRGKGRETVTARCLCQQSAKRSGKHRRLKKLCQQEKAKNLKTCSWFVKAQKGGKTMKMSPSVPI</sequence>
<protein>
    <submittedName>
        <fullName evidence="2">Uncharacterized protein</fullName>
    </submittedName>
</protein>
<dbReference type="Proteomes" id="UP000693946">
    <property type="component" value="Linkage Group LG9"/>
</dbReference>
<dbReference type="EMBL" id="JAGKHQ010000021">
    <property type="protein sequence ID" value="KAG7474422.1"/>
    <property type="molecule type" value="Genomic_DNA"/>
</dbReference>
<name>A0AAV6PSS2_SOLSE</name>
<comment type="caution">
    <text evidence="2">The sequence shown here is derived from an EMBL/GenBank/DDBJ whole genome shotgun (WGS) entry which is preliminary data.</text>
</comment>
<feature type="signal peptide" evidence="1">
    <location>
        <begin position="1"/>
        <end position="22"/>
    </location>
</feature>
<reference evidence="2 3" key="1">
    <citation type="journal article" date="2021" name="Sci. Rep.">
        <title>Chromosome anchoring in Senegalese sole (Solea senegalensis) reveals sex-associated markers and genome rearrangements in flatfish.</title>
        <authorList>
            <person name="Guerrero-Cozar I."/>
            <person name="Gomez-Garrido J."/>
            <person name="Berbel C."/>
            <person name="Martinez-Blanch J.F."/>
            <person name="Alioto T."/>
            <person name="Claros M.G."/>
            <person name="Gagnaire P.A."/>
            <person name="Manchado M."/>
        </authorList>
    </citation>
    <scope>NUCLEOTIDE SEQUENCE [LARGE SCALE GENOMIC DNA]</scope>
    <source>
        <strain evidence="2">Sse05_10M</strain>
    </source>
</reference>
<dbReference type="AlphaFoldDB" id="A0AAV6PSS2"/>
<proteinExistence type="predicted"/>
<organism evidence="2 3">
    <name type="scientific">Solea senegalensis</name>
    <name type="common">Senegalese sole</name>
    <dbReference type="NCBI Taxonomy" id="28829"/>
    <lineage>
        <taxon>Eukaryota</taxon>
        <taxon>Metazoa</taxon>
        <taxon>Chordata</taxon>
        <taxon>Craniata</taxon>
        <taxon>Vertebrata</taxon>
        <taxon>Euteleostomi</taxon>
        <taxon>Actinopterygii</taxon>
        <taxon>Neopterygii</taxon>
        <taxon>Teleostei</taxon>
        <taxon>Neoteleostei</taxon>
        <taxon>Acanthomorphata</taxon>
        <taxon>Carangaria</taxon>
        <taxon>Pleuronectiformes</taxon>
        <taxon>Pleuronectoidei</taxon>
        <taxon>Soleidae</taxon>
        <taxon>Solea</taxon>
    </lineage>
</organism>